<dbReference type="AlphaFoldDB" id="A0A939BPT5"/>
<dbReference type="PANTHER" id="PTHR31290:SF5">
    <property type="entry name" value="UV-DAMAGE ENDONUCLEASE"/>
    <property type="match status" value="1"/>
</dbReference>
<keyword evidence="1" id="KW-0540">Nuclease</keyword>
<keyword evidence="6" id="KW-0234">DNA repair</keyword>
<evidence type="ECO:0000256" key="1">
    <source>
        <dbReference type="ARBA" id="ARBA00022722"/>
    </source>
</evidence>
<dbReference type="GO" id="GO:0016787">
    <property type="term" value="F:hydrolase activity"/>
    <property type="evidence" value="ECO:0007669"/>
    <property type="project" value="UniProtKB-KW"/>
</dbReference>
<evidence type="ECO:0000256" key="5">
    <source>
        <dbReference type="ARBA" id="ARBA00022801"/>
    </source>
</evidence>
<comment type="caution">
    <text evidence="7">The sequence shown here is derived from an EMBL/GenBank/DDBJ whole genome shotgun (WGS) entry which is preliminary data.</text>
</comment>
<dbReference type="EMBL" id="JAFBDQ010000002">
    <property type="protein sequence ID" value="MBM7555564.1"/>
    <property type="molecule type" value="Genomic_DNA"/>
</dbReference>
<organism evidence="7 8">
    <name type="scientific">Halanaerobacter jeridensis</name>
    <dbReference type="NCBI Taxonomy" id="706427"/>
    <lineage>
        <taxon>Bacteria</taxon>
        <taxon>Bacillati</taxon>
        <taxon>Bacillota</taxon>
        <taxon>Clostridia</taxon>
        <taxon>Halanaerobiales</taxon>
        <taxon>Halobacteroidaceae</taxon>
        <taxon>Halanaerobacter</taxon>
    </lineage>
</organism>
<evidence type="ECO:0000256" key="3">
    <source>
        <dbReference type="ARBA" id="ARBA00022763"/>
    </source>
</evidence>
<evidence type="ECO:0000256" key="6">
    <source>
        <dbReference type="ARBA" id="ARBA00023204"/>
    </source>
</evidence>
<evidence type="ECO:0000313" key="8">
    <source>
        <dbReference type="Proteomes" id="UP000774000"/>
    </source>
</evidence>
<dbReference type="InterPro" id="IPR004601">
    <property type="entry name" value="UvdE"/>
</dbReference>
<keyword evidence="3" id="KW-0227">DNA damage</keyword>
<dbReference type="Gene3D" id="3.20.20.150">
    <property type="entry name" value="Divalent-metal-dependent TIM barrel enzymes"/>
    <property type="match status" value="1"/>
</dbReference>
<proteinExistence type="predicted"/>
<gene>
    <name evidence="7" type="ORF">JOC47_000389</name>
</gene>
<reference evidence="7" key="1">
    <citation type="submission" date="2021-01" db="EMBL/GenBank/DDBJ databases">
        <title>Genomic Encyclopedia of Type Strains, Phase IV (KMG-IV): sequencing the most valuable type-strain genomes for metagenomic binning, comparative biology and taxonomic classification.</title>
        <authorList>
            <person name="Goeker M."/>
        </authorList>
    </citation>
    <scope>NUCLEOTIDE SEQUENCE</scope>
    <source>
        <strain evidence="7">DSM 23230</strain>
    </source>
</reference>
<dbReference type="Proteomes" id="UP000774000">
    <property type="component" value="Unassembled WGS sequence"/>
</dbReference>
<name>A0A939BPT5_9FIRM</name>
<evidence type="ECO:0000313" key="7">
    <source>
        <dbReference type="EMBL" id="MBM7555564.1"/>
    </source>
</evidence>
<keyword evidence="5 7" id="KW-0378">Hydrolase</keyword>
<dbReference type="EC" id="3.-.-.-" evidence="7"/>
<sequence length="303" mass="35484">MNLGYACINLTLDDNKPNRRTTAKYLKKLTPQEQLDKLNGLLKENLTNTLKILKFNVEHNIKLYRISSDIVPLSTHPITSDWDYIEQERELLEEIGDFVKDNNLLVSMHPGQYTVLNSNSEDVVERAIEDLEYHSKILEAMGLSTKHRIVLHIGGVYGDKESAIKRFKENFKKLSKDIQERLIIENDDKSYTSSEVLAIAQDLDIPMVFDVHHFNCNHQEDEVMAELFPQILETWPQEETPKIHFSSPRNEEKFLSHADYIDSADFNQFMSQAKEWTDRDFNVMLECKKKDKALRKLRYELDY</sequence>
<evidence type="ECO:0000256" key="2">
    <source>
        <dbReference type="ARBA" id="ARBA00022759"/>
    </source>
</evidence>
<dbReference type="SUPFAM" id="SSF51658">
    <property type="entry name" value="Xylose isomerase-like"/>
    <property type="match status" value="1"/>
</dbReference>
<dbReference type="RefSeq" id="WP_204700295.1">
    <property type="nucleotide sequence ID" value="NZ_JAFBDQ010000002.1"/>
</dbReference>
<protein>
    <submittedName>
        <fullName evidence="7">UV DNA damage endonuclease</fullName>
        <ecNumber evidence="7">3.-.-.-</ecNumber>
    </submittedName>
</protein>
<dbReference type="NCBIfam" id="TIGR00629">
    <property type="entry name" value="uvde"/>
    <property type="match status" value="1"/>
</dbReference>
<keyword evidence="4" id="KW-0228">DNA excision</keyword>
<evidence type="ECO:0000256" key="4">
    <source>
        <dbReference type="ARBA" id="ARBA00022769"/>
    </source>
</evidence>
<dbReference type="GO" id="GO:0004519">
    <property type="term" value="F:endonuclease activity"/>
    <property type="evidence" value="ECO:0007669"/>
    <property type="project" value="UniProtKB-KW"/>
</dbReference>
<accession>A0A939BPT5</accession>
<dbReference type="Pfam" id="PF03851">
    <property type="entry name" value="UvdE"/>
    <property type="match status" value="1"/>
</dbReference>
<dbReference type="GO" id="GO:0009411">
    <property type="term" value="P:response to UV"/>
    <property type="evidence" value="ECO:0007669"/>
    <property type="project" value="InterPro"/>
</dbReference>
<dbReference type="PANTHER" id="PTHR31290">
    <property type="entry name" value="UV-DAMAGE ENDONUCLEASE"/>
    <property type="match status" value="1"/>
</dbReference>
<dbReference type="GO" id="GO:0006289">
    <property type="term" value="P:nucleotide-excision repair"/>
    <property type="evidence" value="ECO:0007669"/>
    <property type="project" value="InterPro"/>
</dbReference>
<dbReference type="InterPro" id="IPR036237">
    <property type="entry name" value="Xyl_isomerase-like_sf"/>
</dbReference>
<keyword evidence="2 7" id="KW-0255">Endonuclease</keyword>
<keyword evidence="8" id="KW-1185">Reference proteome</keyword>